<sequence>MDEVLHEYLTSTDSKVIDPSLNAMILGEIENANLHELEPYIKKLYDADRIDESFCGDYEEYQTFSEGFALKEENFIIDVVKVTYLELEETYDPDDKMFDLSGLERELGLDGEEEAEEIMNAYLYEKSLSDEPKVGRNDPCPCGSGKKYKKCCM</sequence>
<reference evidence="1 2" key="1">
    <citation type="submission" date="2020-04" db="EMBL/GenBank/DDBJ databases">
        <title>Flammeovirga sp. SR4, a novel species isolated from seawater.</title>
        <authorList>
            <person name="Wang X."/>
        </authorList>
    </citation>
    <scope>NUCLEOTIDE SEQUENCE [LARGE SCALE GENOMIC DNA]</scope>
    <source>
        <strain evidence="1 2">ATCC 23126</strain>
    </source>
</reference>
<keyword evidence="2" id="KW-1185">Reference proteome</keyword>
<dbReference type="SUPFAM" id="SSF103642">
    <property type="entry name" value="Sec-C motif"/>
    <property type="match status" value="1"/>
</dbReference>
<proteinExistence type="predicted"/>
<dbReference type="Proteomes" id="UP000576082">
    <property type="component" value="Unassembled WGS sequence"/>
</dbReference>
<dbReference type="AlphaFoldDB" id="A0A7X9RX21"/>
<dbReference type="Pfam" id="PF02810">
    <property type="entry name" value="SEC-C"/>
    <property type="match status" value="1"/>
</dbReference>
<name>A0A7X9RX21_9BACT</name>
<organism evidence="1 2">
    <name type="scientific">Flammeovirga aprica JL-4</name>
    <dbReference type="NCBI Taxonomy" id="694437"/>
    <lineage>
        <taxon>Bacteria</taxon>
        <taxon>Pseudomonadati</taxon>
        <taxon>Bacteroidota</taxon>
        <taxon>Cytophagia</taxon>
        <taxon>Cytophagales</taxon>
        <taxon>Flammeovirgaceae</taxon>
        <taxon>Flammeovirga</taxon>
    </lineage>
</organism>
<evidence type="ECO:0000313" key="1">
    <source>
        <dbReference type="EMBL" id="NME70338.1"/>
    </source>
</evidence>
<comment type="caution">
    <text evidence="1">The sequence shown here is derived from an EMBL/GenBank/DDBJ whole genome shotgun (WGS) entry which is preliminary data.</text>
</comment>
<dbReference type="InterPro" id="IPR004027">
    <property type="entry name" value="SEC_C_motif"/>
</dbReference>
<dbReference type="Gene3D" id="3.10.450.50">
    <property type="match status" value="1"/>
</dbReference>
<protein>
    <recommendedName>
        <fullName evidence="3">SEC-C motif-containing protein</fullName>
    </recommendedName>
</protein>
<evidence type="ECO:0000313" key="2">
    <source>
        <dbReference type="Proteomes" id="UP000576082"/>
    </source>
</evidence>
<dbReference type="EMBL" id="JABANE010000061">
    <property type="protein sequence ID" value="NME70338.1"/>
    <property type="molecule type" value="Genomic_DNA"/>
</dbReference>
<accession>A0A7X9RX21</accession>
<gene>
    <name evidence="1" type="ORF">HHU12_20345</name>
</gene>
<evidence type="ECO:0008006" key="3">
    <source>
        <dbReference type="Google" id="ProtNLM"/>
    </source>
</evidence>